<dbReference type="SUPFAM" id="SSF53335">
    <property type="entry name" value="S-adenosyl-L-methionine-dependent methyltransferases"/>
    <property type="match status" value="1"/>
</dbReference>
<evidence type="ECO:0008006" key="3">
    <source>
        <dbReference type="Google" id="ProtNLM"/>
    </source>
</evidence>
<dbReference type="EMBL" id="JBHSPB010000014">
    <property type="protein sequence ID" value="MFC5722925.1"/>
    <property type="molecule type" value="Genomic_DNA"/>
</dbReference>
<sequence length="290" mass="31210">MTHPPAGPGREPGTTRFDAIYDCPDPRPYFTALRPLEYRTPHHAQGLFRRLAARLRTLDGRPPVVLDVCCSYGVNAALINHEVTLDELYERYTGPATAALSSAELVAADRRWFADRRRPDAVPVTGLDVAARAVAYARAAGLLDAAFAENLETGAPGPGLLRAARRARLITVTGGTSFLTARTLAALVAAAGEPPWVAAFWLRTLPYEPIARALAAHGLRTETVAARTYPQRRFTDAEERDWALAAVAAAGADPRGRESEGYYHAALHVSRPARDVAAVPLAELLEDGSG</sequence>
<accession>A0ABW0Z941</accession>
<organism evidence="1 2">
    <name type="scientific">Streptomyces gamaensis</name>
    <dbReference type="NCBI Taxonomy" id="1763542"/>
    <lineage>
        <taxon>Bacteria</taxon>
        <taxon>Bacillati</taxon>
        <taxon>Actinomycetota</taxon>
        <taxon>Actinomycetes</taxon>
        <taxon>Kitasatosporales</taxon>
        <taxon>Streptomycetaceae</taxon>
        <taxon>Streptomyces</taxon>
    </lineage>
</organism>
<gene>
    <name evidence="1" type="ORF">ACFP1Z_22420</name>
</gene>
<dbReference type="Proteomes" id="UP001596083">
    <property type="component" value="Unassembled WGS sequence"/>
</dbReference>
<evidence type="ECO:0000313" key="2">
    <source>
        <dbReference type="Proteomes" id="UP001596083"/>
    </source>
</evidence>
<comment type="caution">
    <text evidence="1">The sequence shown here is derived from an EMBL/GenBank/DDBJ whole genome shotgun (WGS) entry which is preliminary data.</text>
</comment>
<name>A0ABW0Z941_9ACTN</name>
<dbReference type="InterPro" id="IPR029063">
    <property type="entry name" value="SAM-dependent_MTases_sf"/>
</dbReference>
<protein>
    <recommendedName>
        <fullName evidence="3">Methyltransferase type 12</fullName>
    </recommendedName>
</protein>
<reference evidence="2" key="1">
    <citation type="journal article" date="2019" name="Int. J. Syst. Evol. Microbiol.">
        <title>The Global Catalogue of Microorganisms (GCM) 10K type strain sequencing project: providing services to taxonomists for standard genome sequencing and annotation.</title>
        <authorList>
            <consortium name="The Broad Institute Genomics Platform"/>
            <consortium name="The Broad Institute Genome Sequencing Center for Infectious Disease"/>
            <person name="Wu L."/>
            <person name="Ma J."/>
        </authorList>
    </citation>
    <scope>NUCLEOTIDE SEQUENCE [LARGE SCALE GENOMIC DNA]</scope>
    <source>
        <strain evidence="2">CGMCC 4.7304</strain>
    </source>
</reference>
<dbReference type="RefSeq" id="WP_390318732.1">
    <property type="nucleotide sequence ID" value="NZ_JBHSPB010000014.1"/>
</dbReference>
<keyword evidence="2" id="KW-1185">Reference proteome</keyword>
<evidence type="ECO:0000313" key="1">
    <source>
        <dbReference type="EMBL" id="MFC5722925.1"/>
    </source>
</evidence>
<proteinExistence type="predicted"/>